<protein>
    <submittedName>
        <fullName evidence="1">Glyoxalase</fullName>
    </submittedName>
</protein>
<evidence type="ECO:0000313" key="1">
    <source>
        <dbReference type="EMBL" id="PAF22978.1"/>
    </source>
</evidence>
<accession>A0A268RRW7</accession>
<dbReference type="Proteomes" id="UP000216133">
    <property type="component" value="Unassembled WGS sequence"/>
</dbReference>
<evidence type="ECO:0000313" key="2">
    <source>
        <dbReference type="Proteomes" id="UP000216133"/>
    </source>
</evidence>
<dbReference type="EMBL" id="NPBS01000167">
    <property type="protein sequence ID" value="PAF22978.1"/>
    <property type="molecule type" value="Genomic_DNA"/>
</dbReference>
<proteinExistence type="predicted"/>
<reference evidence="1 2" key="1">
    <citation type="submission" date="2017-07" db="EMBL/GenBank/DDBJ databases">
        <title>Isolation and whole genome analysis of endospore-forming bacteria from heroin.</title>
        <authorList>
            <person name="Kalinowski J."/>
            <person name="Ahrens B."/>
            <person name="Al-Dilaimi A."/>
            <person name="Winkler A."/>
            <person name="Wibberg D."/>
            <person name="Schleenbecker U."/>
            <person name="Ruckert C."/>
            <person name="Wolfel R."/>
            <person name="Grass G."/>
        </authorList>
    </citation>
    <scope>NUCLEOTIDE SEQUENCE [LARGE SCALE GENOMIC DNA]</scope>
    <source>
        <strain evidence="1 2">7523-2</strain>
    </source>
</reference>
<sequence length="30" mass="3446">MSFSFKGIDHIQLVAPKGCEEEARKFYGEQ</sequence>
<name>A0A268RRW7_SHOCL</name>
<gene>
    <name evidence="1" type="ORF">CHH61_22515</name>
</gene>
<dbReference type="AlphaFoldDB" id="A0A268RRW7"/>
<organism evidence="1 2">
    <name type="scientific">Shouchella clausii</name>
    <name type="common">Alkalihalobacillus clausii</name>
    <dbReference type="NCBI Taxonomy" id="79880"/>
    <lineage>
        <taxon>Bacteria</taxon>
        <taxon>Bacillati</taxon>
        <taxon>Bacillota</taxon>
        <taxon>Bacilli</taxon>
        <taxon>Bacillales</taxon>
        <taxon>Bacillaceae</taxon>
        <taxon>Shouchella</taxon>
    </lineage>
</organism>
<feature type="non-terminal residue" evidence="1">
    <location>
        <position position="30"/>
    </location>
</feature>
<comment type="caution">
    <text evidence="1">The sequence shown here is derived from an EMBL/GenBank/DDBJ whole genome shotgun (WGS) entry which is preliminary data.</text>
</comment>